<keyword evidence="3" id="KW-1185">Reference proteome</keyword>
<dbReference type="Proteomes" id="UP000228934">
    <property type="component" value="Unassembled WGS sequence"/>
</dbReference>
<feature type="region of interest" description="Disordered" evidence="1">
    <location>
        <begin position="187"/>
        <end position="219"/>
    </location>
</feature>
<organism evidence="2 3">
    <name type="scientific">Aquarana catesbeiana</name>
    <name type="common">American bullfrog</name>
    <name type="synonym">Rana catesbeiana</name>
    <dbReference type="NCBI Taxonomy" id="8400"/>
    <lineage>
        <taxon>Eukaryota</taxon>
        <taxon>Metazoa</taxon>
        <taxon>Chordata</taxon>
        <taxon>Craniata</taxon>
        <taxon>Vertebrata</taxon>
        <taxon>Euteleostomi</taxon>
        <taxon>Amphibia</taxon>
        <taxon>Batrachia</taxon>
        <taxon>Anura</taxon>
        <taxon>Neobatrachia</taxon>
        <taxon>Ranoidea</taxon>
        <taxon>Ranidae</taxon>
        <taxon>Aquarana</taxon>
    </lineage>
</organism>
<protein>
    <submittedName>
        <fullName evidence="2">Uncharacterized protein</fullName>
    </submittedName>
</protein>
<feature type="compositionally biased region" description="Basic and acidic residues" evidence="1">
    <location>
        <begin position="192"/>
        <end position="210"/>
    </location>
</feature>
<sequence>MRTYLSPGCGHTTACIFCQTRLNPGHHSLLFLRCLLPGCGSGVGVVAGGGGGEPWLNSQTWLWLYIPRPFSFGAVGENMAERQHVHVEESSNDERPEPQTSRSRRRLKASNMSFIEMVEMVDMLKRADYDGKHGPYPNPNLRKAKIMPKVVKSLQRNVGVRRSMEKLRKCWSDLKLREHDQCRRVLQKREKRLGTSEDTRDPPPPKEGEVTKTQAEDEEGDVYEVGEIVTTTGDVVVVEEESHFTSESAQILIGERMGCNRDLENIKENINDVQKK</sequence>
<proteinExistence type="predicted"/>
<evidence type="ECO:0000313" key="2">
    <source>
        <dbReference type="EMBL" id="PIO27301.1"/>
    </source>
</evidence>
<dbReference type="EMBL" id="KV942170">
    <property type="protein sequence ID" value="PIO27301.1"/>
    <property type="molecule type" value="Genomic_DNA"/>
</dbReference>
<reference evidence="3" key="1">
    <citation type="journal article" date="2017" name="Nat. Commun.">
        <title>The North American bullfrog draft genome provides insight into hormonal regulation of long noncoding RNA.</title>
        <authorList>
            <person name="Hammond S.A."/>
            <person name="Warren R.L."/>
            <person name="Vandervalk B.P."/>
            <person name="Kucuk E."/>
            <person name="Khan H."/>
            <person name="Gibb E.A."/>
            <person name="Pandoh P."/>
            <person name="Kirk H."/>
            <person name="Zhao Y."/>
            <person name="Jones M."/>
            <person name="Mungall A.J."/>
            <person name="Coope R."/>
            <person name="Pleasance S."/>
            <person name="Moore R.A."/>
            <person name="Holt R.A."/>
            <person name="Round J.M."/>
            <person name="Ohora S."/>
            <person name="Walle B.V."/>
            <person name="Veldhoen N."/>
            <person name="Helbing C.C."/>
            <person name="Birol I."/>
        </authorList>
    </citation>
    <scope>NUCLEOTIDE SEQUENCE [LARGE SCALE GENOMIC DNA]</scope>
</reference>
<evidence type="ECO:0000313" key="3">
    <source>
        <dbReference type="Proteomes" id="UP000228934"/>
    </source>
</evidence>
<evidence type="ECO:0000256" key="1">
    <source>
        <dbReference type="SAM" id="MobiDB-lite"/>
    </source>
</evidence>
<feature type="region of interest" description="Disordered" evidence="1">
    <location>
        <begin position="84"/>
        <end position="108"/>
    </location>
</feature>
<name>A0A2G9RJ75_AQUCT</name>
<gene>
    <name evidence="2" type="ORF">AB205_0042240</name>
</gene>
<dbReference type="AlphaFoldDB" id="A0A2G9RJ75"/>
<feature type="compositionally biased region" description="Basic and acidic residues" evidence="1">
    <location>
        <begin position="84"/>
        <end position="97"/>
    </location>
</feature>
<accession>A0A2G9RJ75</accession>